<dbReference type="EMBL" id="AWUE01012941">
    <property type="protein sequence ID" value="OMP08022.1"/>
    <property type="molecule type" value="Genomic_DNA"/>
</dbReference>
<proteinExistence type="inferred from homology"/>
<dbReference type="OrthoDB" id="506498at2759"/>
<keyword evidence="3" id="KW-0949">S-adenosyl-L-methionine</keyword>
<dbReference type="InterPro" id="IPR029063">
    <property type="entry name" value="SAM-dependent_MTases_sf"/>
</dbReference>
<dbReference type="Proteomes" id="UP000187203">
    <property type="component" value="Unassembled WGS sequence"/>
</dbReference>
<keyword evidence="2" id="KW-0808">Transferase</keyword>
<name>A0A1R3KLQ9_9ROSI</name>
<keyword evidence="5" id="KW-1185">Reference proteome</keyword>
<keyword evidence="2" id="KW-0489">Methyltransferase</keyword>
<gene>
    <name evidence="4" type="ORF">COLO4_06847</name>
</gene>
<dbReference type="Pfam" id="PF02353">
    <property type="entry name" value="CMAS"/>
    <property type="match status" value="1"/>
</dbReference>
<protein>
    <submittedName>
        <fullName evidence="4">Mycolic acid cyclopropane synthase</fullName>
    </submittedName>
</protein>
<comment type="similarity">
    <text evidence="1">Belongs to the CFA/CMAS family.</text>
</comment>
<dbReference type="STRING" id="93759.A0A1R3KLQ9"/>
<evidence type="ECO:0000256" key="3">
    <source>
        <dbReference type="ARBA" id="ARBA00022691"/>
    </source>
</evidence>
<dbReference type="SUPFAM" id="SSF53335">
    <property type="entry name" value="S-adenosyl-L-methionine-dependent methyltransferases"/>
    <property type="match status" value="1"/>
</dbReference>
<dbReference type="Gene3D" id="3.40.50.150">
    <property type="entry name" value="Vaccinia Virus protein VP39"/>
    <property type="match status" value="2"/>
</dbReference>
<dbReference type="PANTHER" id="PTHR43832">
    <property type="match status" value="1"/>
</dbReference>
<dbReference type="AlphaFoldDB" id="A0A1R3KLQ9"/>
<organism evidence="4 5">
    <name type="scientific">Corchorus olitorius</name>
    <dbReference type="NCBI Taxonomy" id="93759"/>
    <lineage>
        <taxon>Eukaryota</taxon>
        <taxon>Viridiplantae</taxon>
        <taxon>Streptophyta</taxon>
        <taxon>Embryophyta</taxon>
        <taxon>Tracheophyta</taxon>
        <taxon>Spermatophyta</taxon>
        <taxon>Magnoliopsida</taxon>
        <taxon>eudicotyledons</taxon>
        <taxon>Gunneridae</taxon>
        <taxon>Pentapetalae</taxon>
        <taxon>rosids</taxon>
        <taxon>malvids</taxon>
        <taxon>Malvales</taxon>
        <taxon>Malvaceae</taxon>
        <taxon>Grewioideae</taxon>
        <taxon>Apeibeae</taxon>
        <taxon>Corchorus</taxon>
    </lineage>
</organism>
<evidence type="ECO:0000313" key="4">
    <source>
        <dbReference type="EMBL" id="OMP08022.1"/>
    </source>
</evidence>
<sequence length="205" mass="23704">MDGLMQAAYHVTVQFMLASLERNLLPDSVIRRLTRLLLATRLRSASTPSPQLQLQDLLQFANSLKEMPIAIKTDMPKTQHYELPTSFFKLVLGKNFKYSCCYFSDESTTLEEAEEAMLELYCERDHKLQNVEIIVADICTLEMEGSFDRIYSIGMFEDKSEDDWITRYFFTGGTMPSANLLLYFQDDVSVVNHWLVNGKHYAKTR</sequence>
<dbReference type="GO" id="GO:0032259">
    <property type="term" value="P:methylation"/>
    <property type="evidence" value="ECO:0007669"/>
    <property type="project" value="UniProtKB-KW"/>
</dbReference>
<dbReference type="PANTHER" id="PTHR43832:SF1">
    <property type="entry name" value="S-ADENOSYL-L-METHIONINE-DEPENDENT METHYLTRANSFERASES SUPERFAMILY PROTEIN"/>
    <property type="match status" value="1"/>
</dbReference>
<evidence type="ECO:0000313" key="5">
    <source>
        <dbReference type="Proteomes" id="UP000187203"/>
    </source>
</evidence>
<evidence type="ECO:0000256" key="2">
    <source>
        <dbReference type="ARBA" id="ARBA00022603"/>
    </source>
</evidence>
<dbReference type="GO" id="GO:0008168">
    <property type="term" value="F:methyltransferase activity"/>
    <property type="evidence" value="ECO:0007669"/>
    <property type="project" value="UniProtKB-KW"/>
</dbReference>
<accession>A0A1R3KLQ9</accession>
<reference evidence="5" key="1">
    <citation type="submission" date="2013-09" db="EMBL/GenBank/DDBJ databases">
        <title>Corchorus olitorius genome sequencing.</title>
        <authorList>
            <person name="Alam M."/>
            <person name="Haque M.S."/>
            <person name="Islam M.S."/>
            <person name="Emdad E.M."/>
            <person name="Islam M.M."/>
            <person name="Ahmed B."/>
            <person name="Halim A."/>
            <person name="Hossen Q.M.M."/>
            <person name="Hossain M.Z."/>
            <person name="Ahmed R."/>
            <person name="Khan M.M."/>
            <person name="Islam R."/>
            <person name="Rashid M.M."/>
            <person name="Khan S.A."/>
            <person name="Rahman M.S."/>
            <person name="Alam M."/>
            <person name="Yahiya A.S."/>
            <person name="Khan M.S."/>
            <person name="Azam M.S."/>
            <person name="Haque T."/>
            <person name="Lashkar M.Z.H."/>
            <person name="Akhand A.I."/>
            <person name="Morshed G."/>
            <person name="Roy S."/>
            <person name="Uddin K.S."/>
            <person name="Rabeya T."/>
            <person name="Hossain A.S."/>
            <person name="Chowdhury A."/>
            <person name="Snigdha A.R."/>
            <person name="Mortoza M.S."/>
            <person name="Matin S.A."/>
            <person name="Hoque S.M.E."/>
            <person name="Islam M.K."/>
            <person name="Roy D.K."/>
            <person name="Haider R."/>
            <person name="Moosa M.M."/>
            <person name="Elias S.M."/>
            <person name="Hasan A.M."/>
            <person name="Jahan S."/>
            <person name="Shafiuddin M."/>
            <person name="Mahmood N."/>
            <person name="Shommy N.S."/>
        </authorList>
    </citation>
    <scope>NUCLEOTIDE SEQUENCE [LARGE SCALE GENOMIC DNA]</scope>
    <source>
        <strain evidence="5">cv. O-4</strain>
    </source>
</reference>
<comment type="caution">
    <text evidence="4">The sequence shown here is derived from an EMBL/GenBank/DDBJ whole genome shotgun (WGS) entry which is preliminary data.</text>
</comment>
<evidence type="ECO:0000256" key="1">
    <source>
        <dbReference type="ARBA" id="ARBA00010815"/>
    </source>
</evidence>